<protein>
    <recommendedName>
        <fullName evidence="6">C2H2-type domain-containing protein</fullName>
    </recommendedName>
</protein>
<keyword evidence="8" id="KW-1185">Reference proteome</keyword>
<evidence type="ECO:0000259" key="6">
    <source>
        <dbReference type="PROSITE" id="PS50157"/>
    </source>
</evidence>
<keyword evidence="3 5" id="KW-0863">Zinc-finger</keyword>
<accession>A0A7J7J1F3</accession>
<dbReference type="SUPFAM" id="SSF57667">
    <property type="entry name" value="beta-beta-alpha zinc fingers"/>
    <property type="match status" value="2"/>
</dbReference>
<gene>
    <name evidence="7" type="ORF">EB796_021795</name>
</gene>
<dbReference type="EMBL" id="VXIV02003206">
    <property type="protein sequence ID" value="KAF6019905.1"/>
    <property type="molecule type" value="Genomic_DNA"/>
</dbReference>
<sequence>MRMVKMPSSEMSMFPKHIKPALLFNCSYCDFKHQSFKQVSFHVIENHPKKLDHKLRTLKRTAQDVAVINNSAYLSKNGLKRQRTFLFESSAKPKKAESKRSFSCALCNTKCDKEVILNIHKRCHVEGSDKLICCFCGKQAPTAKAWYGLFIHMVNKHPAEVPAPLSCSVCKKGFVKEFDLQKHMICHSSARPFSCDLCDYSFKYKRNLHDHKVLKHKMGTAQERLALITKLKTRNRPELDVNKPWLQCAHCDYKTKFPAKINVHAKIHAGIKDMACQYCDYRTGDRSCLKRHEWRHRADKPFSCTYCGFTCIQRPQILSHYKNKHSLLPRDASKLVQHINGSRSYVAEEDLVDCVSDITREVEISSENHTISIPDVSDNPVDLDLLTEAAKDCWLPVKLSYTPLIQVKVQCDNS</sequence>
<evidence type="ECO:0000256" key="1">
    <source>
        <dbReference type="ARBA" id="ARBA00022723"/>
    </source>
</evidence>
<name>A0A7J7J1F3_BUGNE</name>
<dbReference type="InterPro" id="IPR013087">
    <property type="entry name" value="Znf_C2H2_type"/>
</dbReference>
<reference evidence="7" key="1">
    <citation type="submission" date="2020-06" db="EMBL/GenBank/DDBJ databases">
        <title>Draft genome of Bugula neritina, a colonial animal packing powerful symbionts and potential medicines.</title>
        <authorList>
            <person name="Rayko M."/>
        </authorList>
    </citation>
    <scope>NUCLEOTIDE SEQUENCE [LARGE SCALE GENOMIC DNA]</scope>
    <source>
        <strain evidence="7">Kwan_BN1</strain>
    </source>
</reference>
<feature type="domain" description="C2H2-type" evidence="6">
    <location>
        <begin position="193"/>
        <end position="216"/>
    </location>
</feature>
<proteinExistence type="predicted"/>
<dbReference type="OrthoDB" id="6226898at2759"/>
<organism evidence="7 8">
    <name type="scientific">Bugula neritina</name>
    <name type="common">Brown bryozoan</name>
    <name type="synonym">Sertularia neritina</name>
    <dbReference type="NCBI Taxonomy" id="10212"/>
    <lineage>
        <taxon>Eukaryota</taxon>
        <taxon>Metazoa</taxon>
        <taxon>Spiralia</taxon>
        <taxon>Lophotrochozoa</taxon>
        <taxon>Bryozoa</taxon>
        <taxon>Gymnolaemata</taxon>
        <taxon>Cheilostomatida</taxon>
        <taxon>Flustrina</taxon>
        <taxon>Buguloidea</taxon>
        <taxon>Bugulidae</taxon>
        <taxon>Bugula</taxon>
    </lineage>
</organism>
<dbReference type="AlphaFoldDB" id="A0A7J7J1F3"/>
<keyword evidence="1" id="KW-0479">Metal-binding</keyword>
<dbReference type="InterPro" id="IPR036236">
    <property type="entry name" value="Znf_C2H2_sf"/>
</dbReference>
<feature type="domain" description="C2H2-type" evidence="6">
    <location>
        <begin position="274"/>
        <end position="301"/>
    </location>
</feature>
<evidence type="ECO:0000313" key="7">
    <source>
        <dbReference type="EMBL" id="KAF6019905.1"/>
    </source>
</evidence>
<dbReference type="PANTHER" id="PTHR24379:SF121">
    <property type="entry name" value="C2H2-TYPE DOMAIN-CONTAINING PROTEIN"/>
    <property type="match status" value="1"/>
</dbReference>
<dbReference type="SMART" id="SM00355">
    <property type="entry name" value="ZnF_C2H2"/>
    <property type="match status" value="8"/>
</dbReference>
<evidence type="ECO:0000256" key="4">
    <source>
        <dbReference type="ARBA" id="ARBA00022833"/>
    </source>
</evidence>
<keyword evidence="2" id="KW-0677">Repeat</keyword>
<dbReference type="Proteomes" id="UP000593567">
    <property type="component" value="Unassembled WGS sequence"/>
</dbReference>
<feature type="domain" description="C2H2-type" evidence="6">
    <location>
        <begin position="165"/>
        <end position="192"/>
    </location>
</feature>
<comment type="caution">
    <text evidence="7">The sequence shown here is derived from an EMBL/GenBank/DDBJ whole genome shotgun (WGS) entry which is preliminary data.</text>
</comment>
<evidence type="ECO:0000256" key="3">
    <source>
        <dbReference type="ARBA" id="ARBA00022771"/>
    </source>
</evidence>
<dbReference type="Gene3D" id="3.30.160.60">
    <property type="entry name" value="Classic Zinc Finger"/>
    <property type="match status" value="3"/>
</dbReference>
<evidence type="ECO:0000313" key="8">
    <source>
        <dbReference type="Proteomes" id="UP000593567"/>
    </source>
</evidence>
<keyword evidence="4" id="KW-0862">Zinc</keyword>
<evidence type="ECO:0000256" key="5">
    <source>
        <dbReference type="PROSITE-ProRule" id="PRU00042"/>
    </source>
</evidence>
<evidence type="ECO:0000256" key="2">
    <source>
        <dbReference type="ARBA" id="ARBA00022737"/>
    </source>
</evidence>
<dbReference type="PROSITE" id="PS50157">
    <property type="entry name" value="ZINC_FINGER_C2H2_2"/>
    <property type="match status" value="3"/>
</dbReference>
<dbReference type="GO" id="GO:0008270">
    <property type="term" value="F:zinc ion binding"/>
    <property type="evidence" value="ECO:0007669"/>
    <property type="project" value="UniProtKB-KW"/>
</dbReference>
<dbReference type="PANTHER" id="PTHR24379">
    <property type="entry name" value="KRAB AND ZINC FINGER DOMAIN-CONTAINING"/>
    <property type="match status" value="1"/>
</dbReference>
<dbReference type="PROSITE" id="PS00028">
    <property type="entry name" value="ZINC_FINGER_C2H2_1"/>
    <property type="match status" value="4"/>
</dbReference>